<evidence type="ECO:0000256" key="3">
    <source>
        <dbReference type="ARBA" id="ARBA00022679"/>
    </source>
</evidence>
<proteinExistence type="inferred from homology"/>
<name>A0A0N8PQ59_9ARCH</name>
<accession>A0A0N8PQ59</accession>
<organism evidence="8 11">
    <name type="scientific">Acidiplasma aeolicum</name>
    <dbReference type="NCBI Taxonomy" id="507754"/>
    <lineage>
        <taxon>Archaea</taxon>
        <taxon>Methanobacteriati</taxon>
        <taxon>Thermoplasmatota</taxon>
        <taxon>Thermoplasmata</taxon>
        <taxon>Thermoplasmatales</taxon>
        <taxon>Ferroplasmaceae</taxon>
        <taxon>Acidiplasma</taxon>
    </lineage>
</organism>
<keyword evidence="4 5" id="KW-0949">S-adenosyl-L-methionine</keyword>
<keyword evidence="5" id="KW-0963">Cytoplasm</keyword>
<dbReference type="OrthoDB" id="26307at2157"/>
<dbReference type="PANTHER" id="PTHR10920">
    <property type="entry name" value="RIBOSOMAL RNA METHYLTRANSFERASE"/>
    <property type="match status" value="1"/>
</dbReference>
<dbReference type="InterPro" id="IPR015507">
    <property type="entry name" value="rRNA-MeTfrase_E"/>
</dbReference>
<feature type="binding site" evidence="5">
    <location>
        <position position="110"/>
    </location>
    <ligand>
        <name>S-adenosyl-L-methionine</name>
        <dbReference type="ChEBI" id="CHEBI:59789"/>
    </ligand>
</feature>
<feature type="domain" description="Ribosomal RNA methyltransferase FtsJ" evidence="7">
    <location>
        <begin position="17"/>
        <end position="192"/>
    </location>
</feature>
<dbReference type="Gene3D" id="3.40.50.150">
    <property type="entry name" value="Vaccinia Virus protein VP39"/>
    <property type="match status" value="1"/>
</dbReference>
<sequence length="194" mass="22161">MNRKDKYYIKAKKDNLRSRAAFKLMEIQEKFNVISENSNVLEIGASPGGWTQVIRTITGRPVISVDINRMKPIDGVIFIQGDIKNPDIINIIQKTMEGEGIEKIDVILSDAMVKTSGIGERDHYESYLLGTAVMEMALKLLSPHGNVVIKQFQGDETGNFINKWKQYYSFNKITKPRASRSESREIYIVFKDRI</sequence>
<evidence type="ECO:0000313" key="8">
    <source>
        <dbReference type="EMBL" id="KPV46213.1"/>
    </source>
</evidence>
<feature type="binding site" evidence="5">
    <location>
        <position position="66"/>
    </location>
    <ligand>
        <name>S-adenosyl-L-methionine</name>
        <dbReference type="ChEBI" id="CHEBI:59789"/>
    </ligand>
</feature>
<dbReference type="PANTHER" id="PTHR10920:SF13">
    <property type="entry name" value="PRE-RRNA 2'-O-RIBOSE RNA METHYLTRANSFERASE FTSJ3"/>
    <property type="match status" value="1"/>
</dbReference>
<dbReference type="Proteomes" id="UP000050515">
    <property type="component" value="Unassembled WGS sequence"/>
</dbReference>
<dbReference type="InterPro" id="IPR002877">
    <property type="entry name" value="RNA_MeTrfase_FtsJ_dom"/>
</dbReference>
<dbReference type="Pfam" id="PF01728">
    <property type="entry name" value="FtsJ"/>
    <property type="match status" value="1"/>
</dbReference>
<feature type="active site" description="Proton acceptor" evidence="5 6">
    <location>
        <position position="150"/>
    </location>
</feature>
<evidence type="ECO:0000256" key="5">
    <source>
        <dbReference type="HAMAP-Rule" id="MF_01547"/>
    </source>
</evidence>
<evidence type="ECO:0000313" key="9">
    <source>
        <dbReference type="EMBL" id="KQB33797.1"/>
    </source>
</evidence>
<dbReference type="GO" id="GO:0008650">
    <property type="term" value="F:rRNA (uridine-2'-O-)-methyltransferase activity"/>
    <property type="evidence" value="ECO:0007669"/>
    <property type="project" value="UniProtKB-UniRule"/>
</dbReference>
<dbReference type="InterPro" id="IPR050082">
    <property type="entry name" value="RNA_methyltr_RlmE"/>
</dbReference>
<feature type="binding site" evidence="5">
    <location>
        <position position="50"/>
    </location>
    <ligand>
        <name>S-adenosyl-L-methionine</name>
        <dbReference type="ChEBI" id="CHEBI:59789"/>
    </ligand>
</feature>
<evidence type="ECO:0000259" key="7">
    <source>
        <dbReference type="Pfam" id="PF01728"/>
    </source>
</evidence>
<evidence type="ECO:0000313" key="11">
    <source>
        <dbReference type="Proteomes" id="UP000050515"/>
    </source>
</evidence>
<comment type="catalytic activity">
    <reaction evidence="5">
        <text>uridine(2552) in 23S rRNA + S-adenosyl-L-methionine = 2'-O-methyluridine(2552) in 23S rRNA + S-adenosyl-L-homocysteine + H(+)</text>
        <dbReference type="Rhea" id="RHEA:42720"/>
        <dbReference type="Rhea" id="RHEA-COMP:10202"/>
        <dbReference type="Rhea" id="RHEA-COMP:10203"/>
        <dbReference type="ChEBI" id="CHEBI:15378"/>
        <dbReference type="ChEBI" id="CHEBI:57856"/>
        <dbReference type="ChEBI" id="CHEBI:59789"/>
        <dbReference type="ChEBI" id="CHEBI:65315"/>
        <dbReference type="ChEBI" id="CHEBI:74478"/>
        <dbReference type="EC" id="2.1.1.166"/>
    </reaction>
</comment>
<comment type="subcellular location">
    <subcellularLocation>
        <location evidence="5">Cytoplasm</location>
    </subcellularLocation>
</comment>
<dbReference type="Proteomes" id="UP000050320">
    <property type="component" value="Unassembled WGS sequence"/>
</dbReference>
<gene>
    <name evidence="8" type="primary">rrmJ</name>
    <name evidence="5" type="synonym">rlmE</name>
    <name evidence="9" type="ORF">AOG54_06460</name>
    <name evidence="8" type="ORF">SE19_06500</name>
</gene>
<comment type="function">
    <text evidence="5">Specifically methylates the uridine in position 2552 of 23S rRNA at the 2'-O position of the ribose in the fully assembled 50S ribosomal subunit.</text>
</comment>
<dbReference type="PATRIC" id="fig|507754.4.peg.1827"/>
<feature type="binding site" evidence="5">
    <location>
        <position position="82"/>
    </location>
    <ligand>
        <name>S-adenosyl-L-methionine</name>
        <dbReference type="ChEBI" id="CHEBI:59789"/>
    </ligand>
</feature>
<keyword evidence="1 5" id="KW-0698">rRNA processing</keyword>
<reference evidence="8 11" key="1">
    <citation type="submission" date="2015-09" db="EMBL/GenBank/DDBJ databases">
        <title>Draft genome sequence of Acidiplasma aeolicum DSM 18409.</title>
        <authorList>
            <person name="Hemp J."/>
        </authorList>
    </citation>
    <scope>NUCLEOTIDE SEQUENCE [LARGE SCALE GENOMIC DNA]</scope>
    <source>
        <strain evidence="8 11">V</strain>
    </source>
</reference>
<evidence type="ECO:0000256" key="4">
    <source>
        <dbReference type="ARBA" id="ARBA00022691"/>
    </source>
</evidence>
<dbReference type="EMBL" id="LKBG01000276">
    <property type="protein sequence ID" value="KQB33797.1"/>
    <property type="molecule type" value="Genomic_DNA"/>
</dbReference>
<protein>
    <recommendedName>
        <fullName evidence="5">Ribosomal RNA large subunit methyltransferase E</fullName>
        <ecNumber evidence="5">2.1.1.166</ecNumber>
    </recommendedName>
    <alternativeName>
        <fullName evidence="5">23S rRNA Um2552 methyltransferase</fullName>
    </alternativeName>
    <alternativeName>
        <fullName evidence="5">rRNA (uridine-2'-O-)-methyltransferase</fullName>
    </alternativeName>
</protein>
<keyword evidence="3 5" id="KW-0808">Transferase</keyword>
<dbReference type="PIRSF" id="PIRSF005461">
    <property type="entry name" value="23S_rRNA_mtase"/>
    <property type="match status" value="1"/>
</dbReference>
<dbReference type="InterPro" id="IPR029063">
    <property type="entry name" value="SAM-dependent_MTases_sf"/>
</dbReference>
<keyword evidence="2 5" id="KW-0489">Methyltransferase</keyword>
<dbReference type="GeneID" id="84222168"/>
<dbReference type="RefSeq" id="WP_048101799.1">
    <property type="nucleotide sequence ID" value="NZ_JBBYJF010000003.1"/>
</dbReference>
<comment type="similarity">
    <text evidence="5">Belongs to the class I-like SAM-binding methyltransferase superfamily. RNA methyltransferase RlmE family.</text>
</comment>
<dbReference type="HAMAP" id="MF_01547">
    <property type="entry name" value="RNA_methyltr_E"/>
    <property type="match status" value="1"/>
</dbReference>
<evidence type="ECO:0000256" key="6">
    <source>
        <dbReference type="PIRSR" id="PIRSR005461-1"/>
    </source>
</evidence>
<feature type="binding site" evidence="5">
    <location>
        <position position="48"/>
    </location>
    <ligand>
        <name>S-adenosyl-L-methionine</name>
        <dbReference type="ChEBI" id="CHEBI:59789"/>
    </ligand>
</feature>
<dbReference type="SUPFAM" id="SSF53335">
    <property type="entry name" value="S-adenosyl-L-methionine-dependent methyltransferases"/>
    <property type="match status" value="1"/>
</dbReference>
<evidence type="ECO:0000256" key="2">
    <source>
        <dbReference type="ARBA" id="ARBA00022603"/>
    </source>
</evidence>
<comment type="caution">
    <text evidence="8">The sequence shown here is derived from an EMBL/GenBank/DDBJ whole genome shotgun (WGS) entry which is preliminary data.</text>
</comment>
<dbReference type="GO" id="GO:0005737">
    <property type="term" value="C:cytoplasm"/>
    <property type="evidence" value="ECO:0007669"/>
    <property type="project" value="UniProtKB-SubCell"/>
</dbReference>
<dbReference type="AlphaFoldDB" id="A0A0N8PQ59"/>
<keyword evidence="10" id="KW-1185">Reference proteome</keyword>
<dbReference type="EC" id="2.1.1.166" evidence="5"/>
<dbReference type="EMBL" id="LJCQ01000280">
    <property type="protein sequence ID" value="KPV46213.1"/>
    <property type="molecule type" value="Genomic_DNA"/>
</dbReference>
<evidence type="ECO:0000313" key="10">
    <source>
        <dbReference type="Proteomes" id="UP000050320"/>
    </source>
</evidence>
<reference evidence="9 10" key="2">
    <citation type="submission" date="2015-09" db="EMBL/GenBank/DDBJ databases">
        <title>Heavy metals and arsenic resistance mechanisms in polyextremophilic archaea of the family Ferroplasmaceae.</title>
        <authorList>
            <person name="Bulaev A.G."/>
            <person name="Kanygina A.V."/>
        </authorList>
    </citation>
    <scope>NUCLEOTIDE SEQUENCE [LARGE SCALE GENOMIC DNA]</scope>
    <source>
        <strain evidence="9 10">VT</strain>
    </source>
</reference>
<evidence type="ECO:0000256" key="1">
    <source>
        <dbReference type="ARBA" id="ARBA00022552"/>
    </source>
</evidence>